<dbReference type="AlphaFoldDB" id="A0A0F9K3G1"/>
<name>A0A0F9K3G1_9ZZZZ</name>
<protein>
    <recommendedName>
        <fullName evidence="2">Transposase</fullName>
    </recommendedName>
</protein>
<organism evidence="1">
    <name type="scientific">marine sediment metagenome</name>
    <dbReference type="NCBI Taxonomy" id="412755"/>
    <lineage>
        <taxon>unclassified sequences</taxon>
        <taxon>metagenomes</taxon>
        <taxon>ecological metagenomes</taxon>
    </lineage>
</organism>
<comment type="caution">
    <text evidence="1">The sequence shown here is derived from an EMBL/GenBank/DDBJ whole genome shotgun (WGS) entry which is preliminary data.</text>
</comment>
<dbReference type="EMBL" id="LAZR01010032">
    <property type="protein sequence ID" value="KKM69186.1"/>
    <property type="molecule type" value="Genomic_DNA"/>
</dbReference>
<gene>
    <name evidence="1" type="ORF">LCGC14_1453380</name>
</gene>
<proteinExistence type="predicted"/>
<evidence type="ECO:0008006" key="2">
    <source>
        <dbReference type="Google" id="ProtNLM"/>
    </source>
</evidence>
<accession>A0A0F9K3G1</accession>
<reference evidence="1" key="1">
    <citation type="journal article" date="2015" name="Nature">
        <title>Complex archaea that bridge the gap between prokaryotes and eukaryotes.</title>
        <authorList>
            <person name="Spang A."/>
            <person name="Saw J.H."/>
            <person name="Jorgensen S.L."/>
            <person name="Zaremba-Niedzwiedzka K."/>
            <person name="Martijn J."/>
            <person name="Lind A.E."/>
            <person name="van Eijk R."/>
            <person name="Schleper C."/>
            <person name="Guy L."/>
            <person name="Ettema T.J."/>
        </authorList>
    </citation>
    <scope>NUCLEOTIDE SEQUENCE</scope>
</reference>
<evidence type="ECO:0000313" key="1">
    <source>
        <dbReference type="EMBL" id="KKM69186.1"/>
    </source>
</evidence>
<sequence>MAKLSQNLVQRARILLLLSAGQSPKNALVMSVDEKTQIQALDRTRPKLQLTSGQIERRALDRGIFISVDEPKAAIRRFIKVHNEKLAKPFRWHKSAESIMTSVARAKLSAINDKSTT</sequence>